<comment type="caution">
    <text evidence="2">The sequence shown here is derived from an EMBL/GenBank/DDBJ whole genome shotgun (WGS) entry which is preliminary data.</text>
</comment>
<organism evidence="2 3">
    <name type="scientific">Cirrhinus mrigala</name>
    <name type="common">Mrigala</name>
    <dbReference type="NCBI Taxonomy" id="683832"/>
    <lineage>
        <taxon>Eukaryota</taxon>
        <taxon>Metazoa</taxon>
        <taxon>Chordata</taxon>
        <taxon>Craniata</taxon>
        <taxon>Vertebrata</taxon>
        <taxon>Euteleostomi</taxon>
        <taxon>Actinopterygii</taxon>
        <taxon>Neopterygii</taxon>
        <taxon>Teleostei</taxon>
        <taxon>Ostariophysi</taxon>
        <taxon>Cypriniformes</taxon>
        <taxon>Cyprinidae</taxon>
        <taxon>Labeoninae</taxon>
        <taxon>Labeonini</taxon>
        <taxon>Cirrhinus</taxon>
    </lineage>
</organism>
<gene>
    <name evidence="2" type="ORF">M9458_039987</name>
</gene>
<keyword evidence="3" id="KW-1185">Reference proteome</keyword>
<dbReference type="EMBL" id="JAMKFB020000020">
    <property type="protein sequence ID" value="KAL0164234.1"/>
    <property type="molecule type" value="Genomic_DNA"/>
</dbReference>
<protein>
    <recommendedName>
        <fullName evidence="1">TPPC8 first Ig-like domain-containing protein</fullName>
    </recommendedName>
</protein>
<reference evidence="2 3" key="1">
    <citation type="submission" date="2024-05" db="EMBL/GenBank/DDBJ databases">
        <title>Genome sequencing and assembly of Indian major carp, Cirrhinus mrigala (Hamilton, 1822).</title>
        <authorList>
            <person name="Mohindra V."/>
            <person name="Chowdhury L.M."/>
            <person name="Lal K."/>
            <person name="Jena J.K."/>
        </authorList>
    </citation>
    <scope>NUCLEOTIDE SEQUENCE [LARGE SCALE GENOMIC DNA]</scope>
    <source>
        <strain evidence="2">CM1030</strain>
        <tissue evidence="2">Blood</tissue>
    </source>
</reference>
<sequence length="64" mass="7346">EKQAATHVSLDQEFDRDLSQLWRELEERVVAVTNRGTVPITFQPSQCCLNSQTDNLRYPLAVVE</sequence>
<accession>A0ABD0NQN4</accession>
<evidence type="ECO:0000313" key="2">
    <source>
        <dbReference type="EMBL" id="KAL0164234.1"/>
    </source>
</evidence>
<evidence type="ECO:0000313" key="3">
    <source>
        <dbReference type="Proteomes" id="UP001529510"/>
    </source>
</evidence>
<dbReference type="InterPro" id="IPR058541">
    <property type="entry name" value="Ig_TPPC8_1st"/>
</dbReference>
<dbReference type="AlphaFoldDB" id="A0ABD0NQN4"/>
<dbReference type="Proteomes" id="UP001529510">
    <property type="component" value="Unassembled WGS sequence"/>
</dbReference>
<dbReference type="Pfam" id="PF24545">
    <property type="entry name" value="Ig_TPPC8_1st"/>
    <property type="match status" value="1"/>
</dbReference>
<evidence type="ECO:0000259" key="1">
    <source>
        <dbReference type="Pfam" id="PF24545"/>
    </source>
</evidence>
<name>A0ABD0NQN4_CIRMR</name>
<feature type="non-terminal residue" evidence="2">
    <location>
        <position position="1"/>
    </location>
</feature>
<feature type="domain" description="TPPC8 first Ig-like" evidence="1">
    <location>
        <begin position="11"/>
        <end position="64"/>
    </location>
</feature>
<proteinExistence type="predicted"/>
<feature type="non-terminal residue" evidence="2">
    <location>
        <position position="64"/>
    </location>
</feature>